<accession>A0ABT5UQZ0</accession>
<organism evidence="4 5">
    <name type="scientific">Eubacterium limosum</name>
    <dbReference type="NCBI Taxonomy" id="1736"/>
    <lineage>
        <taxon>Bacteria</taxon>
        <taxon>Bacillati</taxon>
        <taxon>Bacillota</taxon>
        <taxon>Clostridia</taxon>
        <taxon>Eubacteriales</taxon>
        <taxon>Eubacteriaceae</taxon>
        <taxon>Eubacterium</taxon>
    </lineage>
</organism>
<comment type="caution">
    <text evidence="4">The sequence shown here is derived from an EMBL/GenBank/DDBJ whole genome shotgun (WGS) entry which is preliminary data.</text>
</comment>
<feature type="transmembrane region" description="Helical" evidence="2">
    <location>
        <begin position="704"/>
        <end position="723"/>
    </location>
</feature>
<dbReference type="InterPro" id="IPR008965">
    <property type="entry name" value="CBM2/CBM3_carb-bd_dom_sf"/>
</dbReference>
<dbReference type="RefSeq" id="WP_227208920.1">
    <property type="nucleotide sequence ID" value="NZ_JAJCLO010000016.1"/>
</dbReference>
<dbReference type="Pfam" id="PF00963">
    <property type="entry name" value="Cohesin"/>
    <property type="match status" value="1"/>
</dbReference>
<feature type="domain" description="Cohesin" evidence="3">
    <location>
        <begin position="47"/>
        <end position="157"/>
    </location>
</feature>
<protein>
    <submittedName>
        <fullName evidence="4">FIVAR domain-containing protein</fullName>
    </submittedName>
</protein>
<evidence type="ECO:0000313" key="4">
    <source>
        <dbReference type="EMBL" id="MDE1471377.1"/>
    </source>
</evidence>
<reference evidence="4 5" key="1">
    <citation type="submission" date="2023-02" db="EMBL/GenBank/DDBJ databases">
        <title>Comparative genome analysis of Eubacterium limosum species.</title>
        <authorList>
            <person name="Bak J.E."/>
        </authorList>
    </citation>
    <scope>NUCLEOTIDE SEQUENCE [LARGE SCALE GENOMIC DNA]</scope>
    <source>
        <strain evidence="4 5">KGMB01548</strain>
    </source>
</reference>
<evidence type="ECO:0000313" key="5">
    <source>
        <dbReference type="Proteomes" id="UP001215087"/>
    </source>
</evidence>
<evidence type="ECO:0000259" key="3">
    <source>
        <dbReference type="Pfam" id="PF00963"/>
    </source>
</evidence>
<proteinExistence type="predicted"/>
<dbReference type="EMBL" id="JAQSVD010000007">
    <property type="protein sequence ID" value="MDE1471377.1"/>
    <property type="molecule type" value="Genomic_DNA"/>
</dbReference>
<feature type="region of interest" description="Disordered" evidence="1">
    <location>
        <begin position="658"/>
        <end position="695"/>
    </location>
</feature>
<dbReference type="Pfam" id="PF07554">
    <property type="entry name" value="FIVAR"/>
    <property type="match status" value="3"/>
</dbReference>
<keyword evidence="2" id="KW-0812">Transmembrane</keyword>
<feature type="compositionally biased region" description="Low complexity" evidence="1">
    <location>
        <begin position="668"/>
        <end position="689"/>
    </location>
</feature>
<evidence type="ECO:0000256" key="2">
    <source>
        <dbReference type="SAM" id="Phobius"/>
    </source>
</evidence>
<sequence length="731" mass="77599">MILKKKLEQVVILLLACLMVMSTIVPVKTFAANERVDQDEILVLDTSVKANDTVAPGNEITLTVRTGEKTKLASCDLYIYYDKDKLTYVSGSGKTLTTSGMASLNTDNAGEALLSYMAGNNPANPGELFTIKLKVNDNVTGILNIRLEKDTYGVFTGDTSKDEYEMEEVTPVITNNAENLVSKLPPTDISELTGKIAEAEAVDSSLYTAASYQNLEAAIAEAKKITTENTKEEAAAQVKDLDDAMKQLVKAVDKTALKTVVAEAKTYDEALYTPDSYEALTKALADAQSVLDADLADNAENQKTVADAVQAVKDAIAGLSAKGDQEALAASIQAAEAALAREDITYMDETRANVETAMSAAKALVGQENATDAEVSAAVKNLNDAIAKLVIAADENAFNAAIAQVRESFKEEAYTTSSWKAVAEALKNAEAMAERLAEGQVPAAEADKVLTGLQNATKGLVPKAAKTEDLTKAIEAVKKLDESHYTADSYAVVKEALAAAEKVAGNLNDSTQQQVDTVVTNLNAAASKLVTVTADEKTGVVVNGLQPGEGIRVDDKSKDKEALASVDEAIKNASEFANAKETKILFLADITPEVTENADGSFTVTIPLKADQLKYDAYYVGHKGADGSFTWQAVTPDADGKITFTTKSFSEFTVVGMNRQEERPNTDGNQTSNSGNAGNNSNTSGGTINPVTGVPYTEEEIGNGALQAAGMLALMGLCGIAFYRRHRKGER</sequence>
<dbReference type="Gene3D" id="1.20.1270.90">
    <property type="entry name" value="AF1782-like"/>
    <property type="match status" value="5"/>
</dbReference>
<keyword evidence="2" id="KW-1133">Transmembrane helix</keyword>
<dbReference type="Gene3D" id="2.60.40.680">
    <property type="match status" value="1"/>
</dbReference>
<keyword evidence="5" id="KW-1185">Reference proteome</keyword>
<evidence type="ECO:0000256" key="1">
    <source>
        <dbReference type="SAM" id="MobiDB-lite"/>
    </source>
</evidence>
<dbReference type="SUPFAM" id="SSF49384">
    <property type="entry name" value="Carbohydrate-binding domain"/>
    <property type="match status" value="1"/>
</dbReference>
<dbReference type="Proteomes" id="UP001215087">
    <property type="component" value="Unassembled WGS sequence"/>
</dbReference>
<dbReference type="InterPro" id="IPR002102">
    <property type="entry name" value="Cohesin_dom"/>
</dbReference>
<gene>
    <name evidence="4" type="ORF">PTZ04_14050</name>
</gene>
<keyword evidence="2" id="KW-0472">Membrane</keyword>
<name>A0ABT5UQZ0_EUBLI</name>